<comment type="caution">
    <text evidence="2">The sequence shown here is derived from an EMBL/GenBank/DDBJ whole genome shotgun (WGS) entry which is preliminary data.</text>
</comment>
<reference evidence="2 3" key="2">
    <citation type="submission" date="2015-05" db="EMBL/GenBank/DDBJ databases">
        <authorList>
            <person name="Morales-Cruz A."/>
            <person name="Amrine K.C."/>
            <person name="Cantu D."/>
        </authorList>
    </citation>
    <scope>NUCLEOTIDE SEQUENCE [LARGE SCALE GENOMIC DNA]</scope>
    <source>
        <strain evidence="2">UCRPC4</strain>
    </source>
</reference>
<sequence>MEYVDIMGHSVPWVAYDKVIYLYLSGKHINEIVCRICRAAKITNDVVVDSLVREILEREGFLEHTTQRLMLTPGTRLTPPYDPKRSRTVALLAWEESVLKVREAERNLQRVEEEVKMMWQTSLGFFDDHRNSCNIMSSSNSSSLASNIEKEDTLDQKALEIELEAYEKVERAKVLQRLRTLALSD</sequence>
<keyword evidence="3" id="KW-1185">Reference proteome</keyword>
<feature type="coiled-coil region" evidence="1">
    <location>
        <begin position="94"/>
        <end position="121"/>
    </location>
</feature>
<organism evidence="2 3">
    <name type="scientific">Phaeomoniella chlamydospora</name>
    <name type="common">Phaeoacremonium chlamydosporum</name>
    <dbReference type="NCBI Taxonomy" id="158046"/>
    <lineage>
        <taxon>Eukaryota</taxon>
        <taxon>Fungi</taxon>
        <taxon>Dikarya</taxon>
        <taxon>Ascomycota</taxon>
        <taxon>Pezizomycotina</taxon>
        <taxon>Eurotiomycetes</taxon>
        <taxon>Chaetothyriomycetidae</taxon>
        <taxon>Phaeomoniellales</taxon>
        <taxon>Phaeomoniellaceae</taxon>
        <taxon>Phaeomoniella</taxon>
    </lineage>
</organism>
<gene>
    <name evidence="2" type="ORF">UCRPC4_g03930</name>
</gene>
<evidence type="ECO:0000313" key="3">
    <source>
        <dbReference type="Proteomes" id="UP000053317"/>
    </source>
</evidence>
<evidence type="ECO:0000256" key="1">
    <source>
        <dbReference type="SAM" id="Coils"/>
    </source>
</evidence>
<dbReference type="Proteomes" id="UP000053317">
    <property type="component" value="Unassembled WGS sequence"/>
</dbReference>
<dbReference type="AlphaFoldDB" id="A0A0G2GBH6"/>
<evidence type="ECO:0000313" key="2">
    <source>
        <dbReference type="EMBL" id="KKY21013.1"/>
    </source>
</evidence>
<protein>
    <submittedName>
        <fullName evidence="2">Uncharacterized protein</fullName>
    </submittedName>
</protein>
<dbReference type="EMBL" id="LCWF01000089">
    <property type="protein sequence ID" value="KKY21013.1"/>
    <property type="molecule type" value="Genomic_DNA"/>
</dbReference>
<keyword evidence="1" id="KW-0175">Coiled coil</keyword>
<name>A0A0G2GBH6_PHACM</name>
<proteinExistence type="predicted"/>
<reference evidence="2 3" key="1">
    <citation type="submission" date="2015-05" db="EMBL/GenBank/DDBJ databases">
        <title>Distinctive expansion of gene families associated with plant cell wall degradation and secondary metabolism in the genomes of grapevine trunk pathogens.</title>
        <authorList>
            <person name="Lawrence D.P."/>
            <person name="Travadon R."/>
            <person name="Rolshausen P.E."/>
            <person name="Baumgartner K."/>
        </authorList>
    </citation>
    <scope>NUCLEOTIDE SEQUENCE [LARGE SCALE GENOMIC DNA]</scope>
    <source>
        <strain evidence="2">UCRPC4</strain>
    </source>
</reference>
<accession>A0A0G2GBH6</accession>